<evidence type="ECO:0000256" key="2">
    <source>
        <dbReference type="ARBA" id="ARBA00004141"/>
    </source>
</evidence>
<reference evidence="8 9" key="1">
    <citation type="submission" date="2019-09" db="EMBL/GenBank/DDBJ databases">
        <title>Bird 10,000 Genomes (B10K) Project - Family phase.</title>
        <authorList>
            <person name="Zhang G."/>
        </authorList>
    </citation>
    <scope>NUCLEOTIDE SEQUENCE [LARGE SCALE GENOMIC DNA]</scope>
    <source>
        <strain evidence="8">B10K-DU-011-36</strain>
        <tissue evidence="8">Muscle</tissue>
    </source>
</reference>
<evidence type="ECO:0000256" key="7">
    <source>
        <dbReference type="SAM" id="Phobius"/>
    </source>
</evidence>
<dbReference type="PANTHER" id="PTHR13531">
    <property type="entry name" value="GEO07735P1-RELATED-RELATED"/>
    <property type="match status" value="1"/>
</dbReference>
<keyword evidence="9" id="KW-1185">Reference proteome</keyword>
<evidence type="ECO:0000256" key="6">
    <source>
        <dbReference type="ARBA" id="ARBA00023273"/>
    </source>
</evidence>
<evidence type="ECO:0000256" key="3">
    <source>
        <dbReference type="ARBA" id="ARBA00022692"/>
    </source>
</evidence>
<dbReference type="GO" id="GO:1905515">
    <property type="term" value="P:non-motile cilium assembly"/>
    <property type="evidence" value="ECO:0007669"/>
    <property type="project" value="TreeGrafter"/>
</dbReference>
<dbReference type="Proteomes" id="UP000537522">
    <property type="component" value="Unassembled WGS sequence"/>
</dbReference>
<keyword evidence="3 7" id="KW-0812">Transmembrane</keyword>
<feature type="transmembrane region" description="Helical" evidence="7">
    <location>
        <begin position="39"/>
        <end position="61"/>
    </location>
</feature>
<name>A0A7L0JUM8_CHATO</name>
<dbReference type="GO" id="GO:0035869">
    <property type="term" value="C:ciliary transition zone"/>
    <property type="evidence" value="ECO:0007669"/>
    <property type="project" value="TreeGrafter"/>
</dbReference>
<keyword evidence="6" id="KW-0966">Cell projection</keyword>
<evidence type="ECO:0000313" key="8">
    <source>
        <dbReference type="EMBL" id="NXK47880.1"/>
    </source>
</evidence>
<evidence type="ECO:0000256" key="4">
    <source>
        <dbReference type="ARBA" id="ARBA00022989"/>
    </source>
</evidence>
<dbReference type="GO" id="GO:0016020">
    <property type="term" value="C:membrane"/>
    <property type="evidence" value="ECO:0007669"/>
    <property type="project" value="UniProtKB-SubCell"/>
</dbReference>
<evidence type="ECO:0000313" key="9">
    <source>
        <dbReference type="Proteomes" id="UP000537522"/>
    </source>
</evidence>
<organism evidence="8 9">
    <name type="scientific">Chauna torquata</name>
    <name type="common">Southern screamer</name>
    <dbReference type="NCBI Taxonomy" id="30388"/>
    <lineage>
        <taxon>Eukaryota</taxon>
        <taxon>Metazoa</taxon>
        <taxon>Chordata</taxon>
        <taxon>Craniata</taxon>
        <taxon>Vertebrata</taxon>
        <taxon>Euteleostomi</taxon>
        <taxon>Archelosauria</taxon>
        <taxon>Archosauria</taxon>
        <taxon>Dinosauria</taxon>
        <taxon>Saurischia</taxon>
        <taxon>Theropoda</taxon>
        <taxon>Coelurosauria</taxon>
        <taxon>Aves</taxon>
        <taxon>Neognathae</taxon>
        <taxon>Galloanserae</taxon>
        <taxon>Anseriformes</taxon>
        <taxon>Anhimidae</taxon>
        <taxon>Chauna</taxon>
    </lineage>
</organism>
<keyword evidence="4 7" id="KW-1133">Transmembrane helix</keyword>
<evidence type="ECO:0000256" key="1">
    <source>
        <dbReference type="ARBA" id="ARBA00004138"/>
    </source>
</evidence>
<comment type="subcellular location">
    <subcellularLocation>
        <location evidence="1">Cell projection</location>
        <location evidence="1">Cilium</location>
    </subcellularLocation>
    <subcellularLocation>
        <location evidence="2">Membrane</location>
        <topology evidence="2">Multi-pass membrane protein</topology>
    </subcellularLocation>
</comment>
<keyword evidence="5 7" id="KW-0472">Membrane</keyword>
<dbReference type="PANTHER" id="PTHR13531:SF4">
    <property type="entry name" value="TRANSMEMBRANE PROTEIN 17B"/>
    <property type="match status" value="1"/>
</dbReference>
<proteinExistence type="predicted"/>
<protein>
    <submittedName>
        <fullName evidence="8">TM17B protein</fullName>
    </submittedName>
</protein>
<feature type="non-terminal residue" evidence="8">
    <location>
        <position position="70"/>
    </location>
</feature>
<feature type="transmembrane region" description="Helical" evidence="7">
    <location>
        <begin position="12"/>
        <end position="33"/>
    </location>
</feature>
<evidence type="ECO:0000256" key="5">
    <source>
        <dbReference type="ARBA" id="ARBA00023136"/>
    </source>
</evidence>
<gene>
    <name evidence="8" type="primary">Tmem17b</name>
    <name evidence="8" type="ORF">CHATOR_R06366</name>
</gene>
<comment type="caution">
    <text evidence="8">The sequence shown here is derived from an EMBL/GenBank/DDBJ whole genome shotgun (WGS) entry which is preliminary data.</text>
</comment>
<accession>A0A7L0JUM8</accession>
<sequence length="70" mass="8209">LLASLPLQTMLYFNTWYFPFWCLAEGMMLQLKYSLLPHYYQLLLLAAFLILTLAEGARLYLGYIGNLQEK</sequence>
<dbReference type="EMBL" id="VXAL01006018">
    <property type="protein sequence ID" value="NXK47880.1"/>
    <property type="molecule type" value="Genomic_DNA"/>
</dbReference>
<dbReference type="InterPro" id="IPR019184">
    <property type="entry name" value="Uncharacterised_TM-17"/>
</dbReference>
<dbReference type="AlphaFoldDB" id="A0A7L0JUM8"/>
<dbReference type="Pfam" id="PF09799">
    <property type="entry name" value="Transmemb_17"/>
    <property type="match status" value="1"/>
</dbReference>
<feature type="non-terminal residue" evidence="8">
    <location>
        <position position="1"/>
    </location>
</feature>